<evidence type="ECO:0000256" key="6">
    <source>
        <dbReference type="PROSITE-ProRule" id="PRU00169"/>
    </source>
</evidence>
<evidence type="ECO:0000313" key="10">
    <source>
        <dbReference type="Proteomes" id="UP001285263"/>
    </source>
</evidence>
<dbReference type="PRINTS" id="PR01590">
    <property type="entry name" value="HTHFIS"/>
</dbReference>
<keyword evidence="2" id="KW-0067">ATP-binding</keyword>
<dbReference type="InterPro" id="IPR002078">
    <property type="entry name" value="Sigma_54_int"/>
</dbReference>
<dbReference type="PROSITE" id="PS00675">
    <property type="entry name" value="SIGMA54_INTERACT_1"/>
    <property type="match status" value="1"/>
</dbReference>
<dbReference type="Gene3D" id="1.10.10.60">
    <property type="entry name" value="Homeodomain-like"/>
    <property type="match status" value="1"/>
</dbReference>
<evidence type="ECO:0000256" key="4">
    <source>
        <dbReference type="ARBA" id="ARBA00023125"/>
    </source>
</evidence>
<dbReference type="Pfam" id="PF00158">
    <property type="entry name" value="Sigma54_activat"/>
    <property type="match status" value="1"/>
</dbReference>
<dbReference type="SUPFAM" id="SSF52540">
    <property type="entry name" value="P-loop containing nucleoside triphosphate hydrolases"/>
    <property type="match status" value="1"/>
</dbReference>
<dbReference type="RefSeq" id="WP_320425180.1">
    <property type="nucleotide sequence ID" value="NZ_JAXCLA010000007.1"/>
</dbReference>
<proteinExistence type="predicted"/>
<dbReference type="InterPro" id="IPR058031">
    <property type="entry name" value="AAA_lid_NorR"/>
</dbReference>
<dbReference type="InterPro" id="IPR025943">
    <property type="entry name" value="Sigma_54_int_dom_ATP-bd_2"/>
</dbReference>
<accession>A0ABU5DQA2</accession>
<keyword evidence="6" id="KW-0597">Phosphoprotein</keyword>
<dbReference type="InterPro" id="IPR025944">
    <property type="entry name" value="Sigma_54_int_dom_CS"/>
</dbReference>
<organism evidence="9 10">
    <name type="scientific">Roseateles agri</name>
    <dbReference type="NCBI Taxonomy" id="3098619"/>
    <lineage>
        <taxon>Bacteria</taxon>
        <taxon>Pseudomonadati</taxon>
        <taxon>Pseudomonadota</taxon>
        <taxon>Betaproteobacteria</taxon>
        <taxon>Burkholderiales</taxon>
        <taxon>Sphaerotilaceae</taxon>
        <taxon>Roseateles</taxon>
    </lineage>
</organism>
<sequence>MSNAERQQQQQPLLIVEDDLSLQKQLKWSLDRFESVVADDVASAVLQFRRHSPAVVTMDLGLPPDADSVSEGFKCLEKLLELDRNAKVIVLTGQNDQDNALRAIRMGAYDFLAKPVDPDVLALTVERAYRLYELQQENRRLQTLQQTDVLGGLVTRDPGMQRICRSIEKVAPSNATVLLLGESGTGKELLAQGVHDASKRKGRFIAINCAAIPETLLESELFGYEKGAFTGASKTTIGKIETANGGTLMLDEIGDLPMSLQAKLLRFLQERTIERLGGRQEIGIDVRIIGATHQDLKRHIAEGRFREDLYYRLAEIVLEIPPLRDRVGDAVLLTHAFLRRFASEQRRPAMSLGEDAIRALETYKWPGNVRELQNLVKRATIMADGSRLSADDLGLAAPAAEEDAELASLDLRAVREKAERQAVVAALARTDGNVARTAEILGVSRPTLYDLMSRLQIK</sequence>
<name>A0ABU5DQA2_9BURK</name>
<comment type="caution">
    <text evidence="9">The sequence shown here is derived from an EMBL/GenBank/DDBJ whole genome shotgun (WGS) entry which is preliminary data.</text>
</comment>
<dbReference type="PANTHER" id="PTHR32071">
    <property type="entry name" value="TRANSCRIPTIONAL REGULATORY PROTEIN"/>
    <property type="match status" value="1"/>
</dbReference>
<dbReference type="Pfam" id="PF02954">
    <property type="entry name" value="HTH_8"/>
    <property type="match status" value="1"/>
</dbReference>
<dbReference type="NCBIfam" id="TIGR02915">
    <property type="entry name" value="PEP_resp_reg"/>
    <property type="match status" value="1"/>
</dbReference>
<evidence type="ECO:0000259" key="8">
    <source>
        <dbReference type="PROSITE" id="PS50110"/>
    </source>
</evidence>
<dbReference type="InterPro" id="IPR003593">
    <property type="entry name" value="AAA+_ATPase"/>
</dbReference>
<feature type="modified residue" description="4-aspartylphosphate" evidence="6">
    <location>
        <position position="59"/>
    </location>
</feature>
<evidence type="ECO:0000259" key="7">
    <source>
        <dbReference type="PROSITE" id="PS50045"/>
    </source>
</evidence>
<evidence type="ECO:0000256" key="2">
    <source>
        <dbReference type="ARBA" id="ARBA00022840"/>
    </source>
</evidence>
<keyword evidence="5" id="KW-0804">Transcription</keyword>
<feature type="domain" description="Response regulatory" evidence="8">
    <location>
        <begin position="12"/>
        <end position="129"/>
    </location>
</feature>
<evidence type="ECO:0000256" key="3">
    <source>
        <dbReference type="ARBA" id="ARBA00023015"/>
    </source>
</evidence>
<keyword evidence="1" id="KW-0547">Nucleotide-binding</keyword>
<dbReference type="PROSITE" id="PS00676">
    <property type="entry name" value="SIGMA54_INTERACT_2"/>
    <property type="match status" value="1"/>
</dbReference>
<dbReference type="InterPro" id="IPR001789">
    <property type="entry name" value="Sig_transdc_resp-reg_receiver"/>
</dbReference>
<dbReference type="InterPro" id="IPR009057">
    <property type="entry name" value="Homeodomain-like_sf"/>
</dbReference>
<evidence type="ECO:0000313" key="9">
    <source>
        <dbReference type="EMBL" id="MDY0747222.1"/>
    </source>
</evidence>
<keyword evidence="10" id="KW-1185">Reference proteome</keyword>
<evidence type="ECO:0000256" key="5">
    <source>
        <dbReference type="ARBA" id="ARBA00023163"/>
    </source>
</evidence>
<dbReference type="InterPro" id="IPR027417">
    <property type="entry name" value="P-loop_NTPase"/>
</dbReference>
<dbReference type="SMART" id="SM00382">
    <property type="entry name" value="AAA"/>
    <property type="match status" value="1"/>
</dbReference>
<keyword evidence="4" id="KW-0238">DNA-binding</keyword>
<dbReference type="PROSITE" id="PS50045">
    <property type="entry name" value="SIGMA54_INTERACT_4"/>
    <property type="match status" value="1"/>
</dbReference>
<dbReference type="InterPro" id="IPR025662">
    <property type="entry name" value="Sigma_54_int_dom_ATP-bd_1"/>
</dbReference>
<dbReference type="Pfam" id="PF00072">
    <property type="entry name" value="Response_reg"/>
    <property type="match status" value="1"/>
</dbReference>
<evidence type="ECO:0000256" key="1">
    <source>
        <dbReference type="ARBA" id="ARBA00022741"/>
    </source>
</evidence>
<protein>
    <submittedName>
        <fullName evidence="9">PEP-CTERM-box response regulator transcription factor</fullName>
    </submittedName>
</protein>
<dbReference type="SMART" id="SM00448">
    <property type="entry name" value="REC"/>
    <property type="match status" value="1"/>
</dbReference>
<dbReference type="Gene3D" id="1.10.8.60">
    <property type="match status" value="1"/>
</dbReference>
<dbReference type="InterPro" id="IPR011006">
    <property type="entry name" value="CheY-like_superfamily"/>
</dbReference>
<dbReference type="EMBL" id="JAXCLA010000007">
    <property type="protein sequence ID" value="MDY0747222.1"/>
    <property type="molecule type" value="Genomic_DNA"/>
</dbReference>
<gene>
    <name evidence="9" type="primary">prsR</name>
    <name evidence="9" type="ORF">SNE35_22140</name>
</gene>
<dbReference type="InterPro" id="IPR002197">
    <property type="entry name" value="HTH_Fis"/>
</dbReference>
<feature type="domain" description="Sigma-54 factor interaction" evidence="7">
    <location>
        <begin position="153"/>
        <end position="381"/>
    </location>
</feature>
<dbReference type="SUPFAM" id="SSF52172">
    <property type="entry name" value="CheY-like"/>
    <property type="match status" value="1"/>
</dbReference>
<dbReference type="CDD" id="cd00009">
    <property type="entry name" value="AAA"/>
    <property type="match status" value="1"/>
</dbReference>
<dbReference type="PROSITE" id="PS00688">
    <property type="entry name" value="SIGMA54_INTERACT_3"/>
    <property type="match status" value="1"/>
</dbReference>
<dbReference type="Pfam" id="PF25601">
    <property type="entry name" value="AAA_lid_14"/>
    <property type="match status" value="1"/>
</dbReference>
<dbReference type="PANTHER" id="PTHR32071:SF113">
    <property type="entry name" value="ALGINATE BIOSYNTHESIS TRANSCRIPTIONAL REGULATORY PROTEIN ALGB"/>
    <property type="match status" value="1"/>
</dbReference>
<dbReference type="Proteomes" id="UP001285263">
    <property type="component" value="Unassembled WGS sequence"/>
</dbReference>
<dbReference type="Gene3D" id="3.40.50.2300">
    <property type="match status" value="1"/>
</dbReference>
<dbReference type="PROSITE" id="PS50110">
    <property type="entry name" value="RESPONSE_REGULATORY"/>
    <property type="match status" value="1"/>
</dbReference>
<dbReference type="InterPro" id="IPR014264">
    <property type="entry name" value="PEP-CTERM_resp_reg"/>
</dbReference>
<dbReference type="Gene3D" id="3.40.50.300">
    <property type="entry name" value="P-loop containing nucleotide triphosphate hydrolases"/>
    <property type="match status" value="1"/>
</dbReference>
<keyword evidence="3" id="KW-0805">Transcription regulation</keyword>
<dbReference type="SUPFAM" id="SSF46689">
    <property type="entry name" value="Homeodomain-like"/>
    <property type="match status" value="1"/>
</dbReference>
<reference evidence="9 10" key="1">
    <citation type="submission" date="2023-11" db="EMBL/GenBank/DDBJ databases">
        <title>Paucibacter sp. nov., isolated from fresh soil in Korea.</title>
        <authorList>
            <person name="Le N.T.T."/>
        </authorList>
    </citation>
    <scope>NUCLEOTIDE SEQUENCE [LARGE SCALE GENOMIC DNA]</scope>
    <source>
        <strain evidence="9 10">R3-3</strain>
    </source>
</reference>